<feature type="binding site" evidence="11">
    <location>
        <position position="88"/>
    </location>
    <ligand>
        <name>Zn(2+)</name>
        <dbReference type="ChEBI" id="CHEBI:29105"/>
    </ligand>
</feature>
<dbReference type="HOGENOM" id="CLU_096072_5_0_11"/>
<evidence type="ECO:0000256" key="4">
    <source>
        <dbReference type="ARBA" id="ARBA00022490"/>
    </source>
</evidence>
<dbReference type="KEGG" id="btp:D805_1210"/>
<evidence type="ECO:0000256" key="1">
    <source>
        <dbReference type="ARBA" id="ARBA00004496"/>
    </source>
</evidence>
<evidence type="ECO:0000313" key="14">
    <source>
        <dbReference type="Proteomes" id="UP000011835"/>
    </source>
</evidence>
<dbReference type="GO" id="GO:0008270">
    <property type="term" value="F:zinc ion binding"/>
    <property type="evidence" value="ECO:0007669"/>
    <property type="project" value="TreeGrafter"/>
</dbReference>
<keyword evidence="6 11" id="KW-0479">Metal-binding</keyword>
<name>M4RSM0_9BIFI</name>
<dbReference type="Gene3D" id="3.30.1490.190">
    <property type="match status" value="1"/>
</dbReference>
<feature type="binding site" evidence="11">
    <location>
        <position position="91"/>
    </location>
    <ligand>
        <name>Zn(2+)</name>
        <dbReference type="ChEBI" id="CHEBI:29105"/>
    </ligand>
</feature>
<evidence type="ECO:0000256" key="11">
    <source>
        <dbReference type="PIRSR" id="PIRSR602481-1"/>
    </source>
</evidence>
<comment type="subunit">
    <text evidence="3">Homodimer.</text>
</comment>
<keyword evidence="10" id="KW-0804">Transcription</keyword>
<keyword evidence="12" id="KW-0408">Iron</keyword>
<evidence type="ECO:0000256" key="8">
    <source>
        <dbReference type="ARBA" id="ARBA00023015"/>
    </source>
</evidence>
<dbReference type="CDD" id="cd07153">
    <property type="entry name" value="Fur_like"/>
    <property type="match status" value="1"/>
</dbReference>
<dbReference type="eggNOG" id="COG0735">
    <property type="taxonomic scope" value="Bacteria"/>
</dbReference>
<proteinExistence type="inferred from homology"/>
<dbReference type="EMBL" id="CP004346">
    <property type="protein sequence ID" value="AGH41477.1"/>
    <property type="molecule type" value="Genomic_DNA"/>
</dbReference>
<dbReference type="GO" id="GO:0000976">
    <property type="term" value="F:transcription cis-regulatory region binding"/>
    <property type="evidence" value="ECO:0007669"/>
    <property type="project" value="TreeGrafter"/>
</dbReference>
<dbReference type="Pfam" id="PF01475">
    <property type="entry name" value="FUR"/>
    <property type="match status" value="1"/>
</dbReference>
<evidence type="ECO:0000256" key="10">
    <source>
        <dbReference type="ARBA" id="ARBA00023163"/>
    </source>
</evidence>
<evidence type="ECO:0000256" key="12">
    <source>
        <dbReference type="PIRSR" id="PIRSR602481-2"/>
    </source>
</evidence>
<dbReference type="GO" id="GO:0005829">
    <property type="term" value="C:cytosol"/>
    <property type="evidence" value="ECO:0007669"/>
    <property type="project" value="TreeGrafter"/>
</dbReference>
<dbReference type="PANTHER" id="PTHR33202">
    <property type="entry name" value="ZINC UPTAKE REGULATION PROTEIN"/>
    <property type="match status" value="1"/>
</dbReference>
<dbReference type="InterPro" id="IPR043135">
    <property type="entry name" value="Fur_C"/>
</dbReference>
<dbReference type="SUPFAM" id="SSF46785">
    <property type="entry name" value="Winged helix' DNA-binding domain"/>
    <property type="match status" value="1"/>
</dbReference>
<evidence type="ECO:0000256" key="7">
    <source>
        <dbReference type="ARBA" id="ARBA00022833"/>
    </source>
</evidence>
<dbReference type="GO" id="GO:0003700">
    <property type="term" value="F:DNA-binding transcription factor activity"/>
    <property type="evidence" value="ECO:0007669"/>
    <property type="project" value="InterPro"/>
</dbReference>
<sequence>MDMAEHGVARHTRQKDALLQQLRACEGFVSAQELHRRLTDSGASVGLATVYRQLNSLAESGAVDTVRLDGQQMFRICDDDSHHHHLICSGCGKTIEIEPPDMEWMRQVARSHGFKINSHTLEIFGLCADCQNKRATTQQSQGHDRA</sequence>
<dbReference type="InterPro" id="IPR002481">
    <property type="entry name" value="FUR"/>
</dbReference>
<dbReference type="AlphaFoldDB" id="M4RSM0"/>
<keyword evidence="8" id="KW-0805">Transcription regulation</keyword>
<comment type="cofactor">
    <cofactor evidence="11">
        <name>Zn(2+)</name>
        <dbReference type="ChEBI" id="CHEBI:29105"/>
    </cofactor>
    <text evidence="11">Binds 1 zinc ion per subunit.</text>
</comment>
<dbReference type="PATRIC" id="fig|1254439.12.peg.1201"/>
<evidence type="ECO:0000256" key="3">
    <source>
        <dbReference type="ARBA" id="ARBA00011738"/>
    </source>
</evidence>
<protein>
    <submittedName>
        <fullName evidence="13">Transcriptional regulator</fullName>
    </submittedName>
</protein>
<comment type="cofactor">
    <cofactor evidence="12">
        <name>Mn(2+)</name>
        <dbReference type="ChEBI" id="CHEBI:29035"/>
    </cofactor>
    <cofactor evidence="12">
        <name>Fe(2+)</name>
        <dbReference type="ChEBI" id="CHEBI:29033"/>
    </cofactor>
    <text evidence="12">Binds 1 Mn(2+) or Fe(2+) ion per subunit.</text>
</comment>
<keyword evidence="7 11" id="KW-0862">Zinc</keyword>
<keyword evidence="4" id="KW-0963">Cytoplasm</keyword>
<feature type="binding site" evidence="11">
    <location>
        <position position="130"/>
    </location>
    <ligand>
        <name>Zn(2+)</name>
        <dbReference type="ChEBI" id="CHEBI:29105"/>
    </ligand>
</feature>
<evidence type="ECO:0000256" key="9">
    <source>
        <dbReference type="ARBA" id="ARBA00023125"/>
    </source>
</evidence>
<dbReference type="GO" id="GO:1900376">
    <property type="term" value="P:regulation of secondary metabolite biosynthetic process"/>
    <property type="evidence" value="ECO:0007669"/>
    <property type="project" value="TreeGrafter"/>
</dbReference>
<dbReference type="InterPro" id="IPR036390">
    <property type="entry name" value="WH_DNA-bd_sf"/>
</dbReference>
<evidence type="ECO:0000256" key="5">
    <source>
        <dbReference type="ARBA" id="ARBA00022491"/>
    </source>
</evidence>
<evidence type="ECO:0000256" key="2">
    <source>
        <dbReference type="ARBA" id="ARBA00007957"/>
    </source>
</evidence>
<evidence type="ECO:0000313" key="13">
    <source>
        <dbReference type="EMBL" id="AGH41477.1"/>
    </source>
</evidence>
<keyword evidence="5" id="KW-0678">Repressor</keyword>
<dbReference type="Proteomes" id="UP000011835">
    <property type="component" value="Chromosome"/>
</dbReference>
<feature type="binding site" evidence="12">
    <location>
        <position position="103"/>
    </location>
    <ligand>
        <name>Fe cation</name>
        <dbReference type="ChEBI" id="CHEBI:24875"/>
    </ligand>
</feature>
<organism evidence="13 14">
    <name type="scientific">Bifidobacterium thermophilum RBL67</name>
    <dbReference type="NCBI Taxonomy" id="1254439"/>
    <lineage>
        <taxon>Bacteria</taxon>
        <taxon>Bacillati</taxon>
        <taxon>Actinomycetota</taxon>
        <taxon>Actinomycetes</taxon>
        <taxon>Bifidobacteriales</taxon>
        <taxon>Bifidobacteriaceae</taxon>
        <taxon>Bifidobacterium</taxon>
    </lineage>
</organism>
<comment type="similarity">
    <text evidence="2">Belongs to the Fur family.</text>
</comment>
<dbReference type="PANTHER" id="PTHR33202:SF2">
    <property type="entry name" value="FERRIC UPTAKE REGULATION PROTEIN"/>
    <property type="match status" value="1"/>
</dbReference>
<feature type="binding site" evidence="12">
    <location>
        <position position="119"/>
    </location>
    <ligand>
        <name>Fe cation</name>
        <dbReference type="ChEBI" id="CHEBI:24875"/>
    </ligand>
</feature>
<gene>
    <name evidence="13" type="ORF">D805_1210</name>
</gene>
<feature type="binding site" evidence="12">
    <location>
        <position position="82"/>
    </location>
    <ligand>
        <name>Fe cation</name>
        <dbReference type="ChEBI" id="CHEBI:24875"/>
    </ligand>
</feature>
<accession>M4RSM0</accession>
<keyword evidence="14" id="KW-1185">Reference proteome</keyword>
<evidence type="ECO:0000256" key="6">
    <source>
        <dbReference type="ARBA" id="ARBA00022723"/>
    </source>
</evidence>
<reference evidence="13 14" key="1">
    <citation type="journal article" date="2013" name="Genome Announc.">
        <title>Complete Genome Sequence of the Probiotic Bifidobacterium thermophilum Strain RBL67.</title>
        <authorList>
            <person name="Jans C."/>
            <person name="Lacroix C."/>
            <person name="Follador R."/>
            <person name="Stevens M.J."/>
        </authorList>
    </citation>
    <scope>NUCLEOTIDE SEQUENCE [LARGE SCALE GENOMIC DNA]</scope>
    <source>
        <strain evidence="13 14">RBL67</strain>
    </source>
</reference>
<dbReference type="InterPro" id="IPR036388">
    <property type="entry name" value="WH-like_DNA-bd_sf"/>
</dbReference>
<comment type="subcellular location">
    <subcellularLocation>
        <location evidence="1">Cytoplasm</location>
    </subcellularLocation>
</comment>
<feature type="binding site" evidence="11">
    <location>
        <position position="127"/>
    </location>
    <ligand>
        <name>Zn(2+)</name>
        <dbReference type="ChEBI" id="CHEBI:29105"/>
    </ligand>
</feature>
<dbReference type="Gene3D" id="1.10.10.10">
    <property type="entry name" value="Winged helix-like DNA-binding domain superfamily/Winged helix DNA-binding domain"/>
    <property type="match status" value="1"/>
</dbReference>
<dbReference type="GO" id="GO:0045892">
    <property type="term" value="P:negative regulation of DNA-templated transcription"/>
    <property type="evidence" value="ECO:0007669"/>
    <property type="project" value="TreeGrafter"/>
</dbReference>
<keyword evidence="9" id="KW-0238">DNA-binding</keyword>